<feature type="binding site" evidence="3">
    <location>
        <position position="172"/>
    </location>
    <ligand>
        <name>a divalent metal cation</name>
        <dbReference type="ChEBI" id="CHEBI:60240"/>
    </ligand>
</feature>
<feature type="domain" description="SMP-30/Gluconolactonase/LRE-like region" evidence="5">
    <location>
        <begin position="91"/>
        <end position="281"/>
    </location>
</feature>
<dbReference type="Gene3D" id="2.120.10.30">
    <property type="entry name" value="TolB, C-terminal domain"/>
    <property type="match status" value="1"/>
</dbReference>
<evidence type="ECO:0000313" key="6">
    <source>
        <dbReference type="EMBL" id="QOV88164.1"/>
    </source>
</evidence>
<evidence type="ECO:0000256" key="4">
    <source>
        <dbReference type="SAM" id="SignalP"/>
    </source>
</evidence>
<keyword evidence="3" id="KW-0862">Zinc</keyword>
<keyword evidence="4" id="KW-0732">Signal</keyword>
<dbReference type="InterPro" id="IPR013658">
    <property type="entry name" value="SGL"/>
</dbReference>
<dbReference type="PANTHER" id="PTHR47572">
    <property type="entry name" value="LIPOPROTEIN-RELATED"/>
    <property type="match status" value="1"/>
</dbReference>
<dbReference type="KEGG" id="hbs:IPV69_18125"/>
<protein>
    <submittedName>
        <fullName evidence="6">SMP-30/gluconolactonase/LRE family protein</fullName>
    </submittedName>
</protein>
<keyword evidence="1" id="KW-0378">Hydrolase</keyword>
<keyword evidence="7" id="KW-1185">Reference proteome</keyword>
<name>A0A7M2WSA5_9BACT</name>
<feature type="active site" description="Proton donor/acceptor" evidence="2">
    <location>
        <position position="226"/>
    </location>
</feature>
<dbReference type="RefSeq" id="WP_206291132.1">
    <property type="nucleotide sequence ID" value="NZ_CP063458.1"/>
</dbReference>
<reference evidence="6 7" key="1">
    <citation type="submission" date="2020-10" db="EMBL/GenBank/DDBJ databases">
        <title>Wide distribution of Phycisphaera-like planctomycetes from WD2101 soil group in peatlands and genome analysis of the first cultivated representative.</title>
        <authorList>
            <person name="Dedysh S.N."/>
            <person name="Beletsky A.V."/>
            <person name="Ivanova A."/>
            <person name="Kulichevskaya I.S."/>
            <person name="Suzina N.E."/>
            <person name="Philippov D.A."/>
            <person name="Rakitin A.L."/>
            <person name="Mardanov A.V."/>
            <person name="Ravin N.V."/>
        </authorList>
    </citation>
    <scope>NUCLEOTIDE SEQUENCE [LARGE SCALE GENOMIC DNA]</scope>
    <source>
        <strain evidence="6 7">M1803</strain>
    </source>
</reference>
<dbReference type="InterPro" id="IPR011042">
    <property type="entry name" value="6-blade_b-propeller_TolB-like"/>
</dbReference>
<dbReference type="InterPro" id="IPR051262">
    <property type="entry name" value="SMP-30/CGR1_Lactonase"/>
</dbReference>
<organism evidence="6 7">
    <name type="scientific">Humisphaera borealis</name>
    <dbReference type="NCBI Taxonomy" id="2807512"/>
    <lineage>
        <taxon>Bacteria</taxon>
        <taxon>Pseudomonadati</taxon>
        <taxon>Planctomycetota</taxon>
        <taxon>Phycisphaerae</taxon>
        <taxon>Tepidisphaerales</taxon>
        <taxon>Tepidisphaeraceae</taxon>
        <taxon>Humisphaera</taxon>
    </lineage>
</organism>
<dbReference type="GO" id="GO:0016787">
    <property type="term" value="F:hydrolase activity"/>
    <property type="evidence" value="ECO:0007669"/>
    <property type="project" value="UniProtKB-KW"/>
</dbReference>
<dbReference type="EMBL" id="CP063458">
    <property type="protein sequence ID" value="QOV88164.1"/>
    <property type="molecule type" value="Genomic_DNA"/>
</dbReference>
<dbReference type="Pfam" id="PF08450">
    <property type="entry name" value="SGL"/>
    <property type="match status" value="1"/>
</dbReference>
<dbReference type="GO" id="GO:0046872">
    <property type="term" value="F:metal ion binding"/>
    <property type="evidence" value="ECO:0007669"/>
    <property type="project" value="UniProtKB-KW"/>
</dbReference>
<feature type="signal peptide" evidence="4">
    <location>
        <begin position="1"/>
        <end position="19"/>
    </location>
</feature>
<comment type="cofactor">
    <cofactor evidence="3">
        <name>Zn(2+)</name>
        <dbReference type="ChEBI" id="CHEBI:29105"/>
    </cofactor>
    <text evidence="3">Binds 1 divalent metal cation per subunit.</text>
</comment>
<evidence type="ECO:0000256" key="1">
    <source>
        <dbReference type="ARBA" id="ARBA00022801"/>
    </source>
</evidence>
<dbReference type="PRINTS" id="PR01790">
    <property type="entry name" value="SMP30FAMILY"/>
</dbReference>
<keyword evidence="3" id="KW-0479">Metal-binding</keyword>
<dbReference type="Proteomes" id="UP000593765">
    <property type="component" value="Chromosome"/>
</dbReference>
<gene>
    <name evidence="6" type="ORF">IPV69_18125</name>
</gene>
<feature type="binding site" evidence="3">
    <location>
        <position position="226"/>
    </location>
    <ligand>
        <name>a divalent metal cation</name>
        <dbReference type="ChEBI" id="CHEBI:60240"/>
    </ligand>
</feature>
<accession>A0A7M2WSA5</accession>
<proteinExistence type="predicted"/>
<dbReference type="PANTHER" id="PTHR47572:SF4">
    <property type="entry name" value="LACTONASE DRP35"/>
    <property type="match status" value="1"/>
</dbReference>
<evidence type="ECO:0000313" key="7">
    <source>
        <dbReference type="Proteomes" id="UP000593765"/>
    </source>
</evidence>
<evidence type="ECO:0000256" key="3">
    <source>
        <dbReference type="PIRSR" id="PIRSR605511-2"/>
    </source>
</evidence>
<sequence length="305" mass="31849">MQRMTVFALIGLLCTSAFAEPAGDKLADVMAKDSEWQIVAEGLSFADAPSLDADGNFYYSDLRATPPGIFKVAPGDGPTPAKPVKIIEEGRSGTKLGPDGRLYACGNEKVVAYELPGGKVTVLAEAVKPNDLAVSHRGHIYFTETGKNQISFLDGKGGAVVAADVGTSKRPNGITLSADQSRLMVSEAGGDKIWSFAIQPDGSLADKKVFATMQCPPAKPGVAGGDGMTVDTTGRVYVTSAIGVQIFSPAGELLGILPKPKEGALTSCGFGGKDLAYLHVTCGDKIYRRKTQATGVVFYKAPTAK</sequence>
<dbReference type="InterPro" id="IPR005511">
    <property type="entry name" value="SMP-30"/>
</dbReference>
<feature type="chain" id="PRO_5034972553" evidence="4">
    <location>
        <begin position="20"/>
        <end position="305"/>
    </location>
</feature>
<evidence type="ECO:0000259" key="5">
    <source>
        <dbReference type="Pfam" id="PF08450"/>
    </source>
</evidence>
<evidence type="ECO:0000256" key="2">
    <source>
        <dbReference type="PIRSR" id="PIRSR605511-1"/>
    </source>
</evidence>
<dbReference type="SUPFAM" id="SSF63829">
    <property type="entry name" value="Calcium-dependent phosphotriesterase"/>
    <property type="match status" value="1"/>
</dbReference>
<dbReference type="AlphaFoldDB" id="A0A7M2WSA5"/>